<evidence type="ECO:0000313" key="3">
    <source>
        <dbReference type="Proteomes" id="UP000297318"/>
    </source>
</evidence>
<evidence type="ECO:0000313" key="2">
    <source>
        <dbReference type="EMBL" id="TGO04995.1"/>
    </source>
</evidence>
<name>A0A4Z1DZA3_9MICO</name>
<feature type="domain" description="Ribbon-helix-helix protein CopG" evidence="1">
    <location>
        <begin position="3"/>
        <end position="39"/>
    </location>
</feature>
<dbReference type="AlphaFoldDB" id="A0A4Z1DZA3"/>
<organism evidence="2 3">
    <name type="scientific">Serinibacter arcticus</name>
    <dbReference type="NCBI Taxonomy" id="1655435"/>
    <lineage>
        <taxon>Bacteria</taxon>
        <taxon>Bacillati</taxon>
        <taxon>Actinomycetota</taxon>
        <taxon>Actinomycetes</taxon>
        <taxon>Micrococcales</taxon>
        <taxon>Beutenbergiaceae</taxon>
        <taxon>Serinibacter</taxon>
    </lineage>
</organism>
<protein>
    <recommendedName>
        <fullName evidence="1">Ribbon-helix-helix protein CopG domain-containing protein</fullName>
    </recommendedName>
</protein>
<proteinExistence type="predicted"/>
<dbReference type="InterPro" id="IPR002145">
    <property type="entry name" value="CopG"/>
</dbReference>
<evidence type="ECO:0000259" key="1">
    <source>
        <dbReference type="Pfam" id="PF01402"/>
    </source>
</evidence>
<accession>A0A4Z1DZA3</accession>
<dbReference type="CDD" id="cd21631">
    <property type="entry name" value="RHH_CopG_NikR-like"/>
    <property type="match status" value="1"/>
</dbReference>
<dbReference type="RefSeq" id="WP_135849071.1">
    <property type="nucleotide sequence ID" value="NZ_RHPJ01000002.1"/>
</dbReference>
<dbReference type="EMBL" id="RHPJ01000002">
    <property type="protein sequence ID" value="TGO04995.1"/>
    <property type="molecule type" value="Genomic_DNA"/>
</dbReference>
<dbReference type="GO" id="GO:0006355">
    <property type="term" value="P:regulation of DNA-templated transcription"/>
    <property type="evidence" value="ECO:0007669"/>
    <property type="project" value="InterPro"/>
</dbReference>
<reference evidence="2 3" key="1">
    <citation type="submission" date="2018-11" db="EMBL/GenBank/DDBJ databases">
        <title>Complete genome sequencing of the Actinobacteria Serinibacter sp. K3-2.</title>
        <authorList>
            <person name="Rakitin A.L."/>
            <person name="Beletsky A.V."/>
            <person name="Mardanov A.V."/>
            <person name="Ravin N.V."/>
            <person name="Gromova A.S."/>
            <person name="Filippova S.N."/>
            <person name="Gal'Chenko V.F."/>
        </authorList>
    </citation>
    <scope>NUCLEOTIDE SEQUENCE [LARGE SCALE GENOMIC DNA]</scope>
    <source>
        <strain evidence="2 3">K3-2</strain>
    </source>
</reference>
<comment type="caution">
    <text evidence="2">The sequence shown here is derived from an EMBL/GenBank/DDBJ whole genome shotgun (WGS) entry which is preliminary data.</text>
</comment>
<sequence length="85" mass="9006">MLRTNIYLEARQTEALDELARAAGVTRAEMIRRVVDRALAGASGAEESALAAIDLSFGAVTAVEVAERGPDERAAHLAALWGRDA</sequence>
<dbReference type="Pfam" id="PF01402">
    <property type="entry name" value="RHH_1"/>
    <property type="match status" value="1"/>
</dbReference>
<gene>
    <name evidence="2" type="ORF">SERN_0999</name>
</gene>
<keyword evidence="3" id="KW-1185">Reference proteome</keyword>
<dbReference type="OrthoDB" id="4735215at2"/>
<dbReference type="Proteomes" id="UP000297318">
    <property type="component" value="Unassembled WGS sequence"/>
</dbReference>